<dbReference type="InterPro" id="IPR000569">
    <property type="entry name" value="HECT_dom"/>
</dbReference>
<keyword evidence="9" id="KW-1185">Reference proteome</keyword>
<dbReference type="EC" id="2.3.2.26" evidence="3"/>
<dbReference type="Gene3D" id="3.30.2160.10">
    <property type="entry name" value="Hect, E3 ligase catalytic domain"/>
    <property type="match status" value="1"/>
</dbReference>
<keyword evidence="4" id="KW-0808">Transferase</keyword>
<reference evidence="9" key="1">
    <citation type="journal article" date="2010" name="Genome Biol.">
        <title>Genome sequence of the necrotrophic plant pathogen Pythium ultimum reveals original pathogenicity mechanisms and effector repertoire.</title>
        <authorList>
            <person name="Levesque C.A."/>
            <person name="Brouwer H."/>
            <person name="Cano L."/>
            <person name="Hamilton J.P."/>
            <person name="Holt C."/>
            <person name="Huitema E."/>
            <person name="Raffaele S."/>
            <person name="Robideau G.P."/>
            <person name="Thines M."/>
            <person name="Win J."/>
            <person name="Zerillo M.M."/>
            <person name="Beakes G.W."/>
            <person name="Boore J.L."/>
            <person name="Busam D."/>
            <person name="Dumas B."/>
            <person name="Ferriera S."/>
            <person name="Fuerstenberg S.I."/>
            <person name="Gachon C.M."/>
            <person name="Gaulin E."/>
            <person name="Govers F."/>
            <person name="Grenville-Briggs L."/>
            <person name="Horner N."/>
            <person name="Hostetler J."/>
            <person name="Jiang R.H."/>
            <person name="Johnson J."/>
            <person name="Krajaejun T."/>
            <person name="Lin H."/>
            <person name="Meijer H.J."/>
            <person name="Moore B."/>
            <person name="Morris P."/>
            <person name="Phuntmart V."/>
            <person name="Puiu D."/>
            <person name="Shetty J."/>
            <person name="Stajich J.E."/>
            <person name="Tripathy S."/>
            <person name="Wawra S."/>
            <person name="van West P."/>
            <person name="Whitty B.R."/>
            <person name="Coutinho P.M."/>
            <person name="Henrissat B."/>
            <person name="Martin F."/>
            <person name="Thomas P.D."/>
            <person name="Tyler B.M."/>
            <person name="De Vries R.P."/>
            <person name="Kamoun S."/>
            <person name="Yandell M."/>
            <person name="Tisserat N."/>
            <person name="Buell C.R."/>
        </authorList>
    </citation>
    <scope>NUCLEOTIDE SEQUENCE</scope>
    <source>
        <strain evidence="9">DAOM:BR144</strain>
    </source>
</reference>
<dbReference type="InterPro" id="IPR035983">
    <property type="entry name" value="Hect_E3_ubiquitin_ligase"/>
</dbReference>
<dbReference type="GO" id="GO:0016567">
    <property type="term" value="P:protein ubiquitination"/>
    <property type="evidence" value="ECO:0007669"/>
    <property type="project" value="TreeGrafter"/>
</dbReference>
<proteinExistence type="predicted"/>
<dbReference type="AlphaFoldDB" id="K3X443"/>
<comment type="catalytic activity">
    <reaction evidence="1">
        <text>S-ubiquitinyl-[E2 ubiquitin-conjugating enzyme]-L-cysteine + [acceptor protein]-L-lysine = [E2 ubiquitin-conjugating enzyme]-L-cysteine + N(6)-ubiquitinyl-[acceptor protein]-L-lysine.</text>
        <dbReference type="EC" id="2.3.2.26"/>
    </reaction>
</comment>
<dbReference type="STRING" id="431595.K3X443"/>
<dbReference type="GO" id="GO:0006511">
    <property type="term" value="P:ubiquitin-dependent protein catabolic process"/>
    <property type="evidence" value="ECO:0007669"/>
    <property type="project" value="TreeGrafter"/>
</dbReference>
<dbReference type="HOGENOM" id="CLU_002173_10_0_1"/>
<dbReference type="GO" id="GO:0005737">
    <property type="term" value="C:cytoplasm"/>
    <property type="evidence" value="ECO:0007669"/>
    <property type="project" value="TreeGrafter"/>
</dbReference>
<comment type="pathway">
    <text evidence="2">Protein modification; protein ubiquitination.</text>
</comment>
<sequence length="515" mass="58322">SRQGRARRRNEWTRKIDVEGKAFWYQAGSLVDATSNVDFPGVVVQFQPRKEVSEDTGAMEKTETQDKALLVDDGIAKVVNKAQYLDSEVNSTTLHTVKASEVNAASFPDGSDLGSQDRVKETLALADKEFPTKYAHFVVCTSSLLVPAEVEFLKLSVHRDFVVEESIEHISCIDEKHIRSIMRINFVDESGVDAGGVHREWFMLLNELLVGPTAGLLTCTNPSDQTYYLNANSRFDNGDDHLSYFYAVGRLVGRALLEGDTLGFHLSLPLLKIVLGIPVTFSDLAYFDPEAYKSMLWILEHDGVETLELNFSVTEKRGNEVVVVDLIPDGRNVAVTDPNKRQYLERKFQYMLFESVASQLCVFLKGVYEVIPKHLLALFDPEELDYVLCGSDEIDVTDWEKHSKHSKNLRRARALRWFWELVRDMPNEYRRRLLQFATGCSRVPLVGFKGLTSYDGHICPFTLKGVAYDAQDSSQYIRSHACFNRLDLPLYTDRSEMKKILYATLGTEAYGFTTA</sequence>
<evidence type="ECO:0000256" key="3">
    <source>
        <dbReference type="ARBA" id="ARBA00012485"/>
    </source>
</evidence>
<reference evidence="8" key="3">
    <citation type="submission" date="2015-02" db="UniProtKB">
        <authorList>
            <consortium name="EnsemblProtists"/>
        </authorList>
    </citation>
    <scope>IDENTIFICATION</scope>
    <source>
        <strain evidence="8">DAOM BR144</strain>
    </source>
</reference>
<dbReference type="Proteomes" id="UP000019132">
    <property type="component" value="Unassembled WGS sequence"/>
</dbReference>
<evidence type="ECO:0000313" key="9">
    <source>
        <dbReference type="Proteomes" id="UP000019132"/>
    </source>
</evidence>
<dbReference type="Gene3D" id="3.90.1750.10">
    <property type="entry name" value="Hect, E3 ligase catalytic domains"/>
    <property type="match status" value="1"/>
</dbReference>
<dbReference type="PANTHER" id="PTHR11254">
    <property type="entry name" value="HECT DOMAIN UBIQUITIN-PROTEIN LIGASE"/>
    <property type="match status" value="1"/>
</dbReference>
<keyword evidence="5 6" id="KW-0833">Ubl conjugation pathway</keyword>
<evidence type="ECO:0000313" key="8">
    <source>
        <dbReference type="EnsemblProtists" id="PYU1_T011992"/>
    </source>
</evidence>
<evidence type="ECO:0000256" key="5">
    <source>
        <dbReference type="ARBA" id="ARBA00022786"/>
    </source>
</evidence>
<organism evidence="8 9">
    <name type="scientific">Globisporangium ultimum (strain ATCC 200006 / CBS 805.95 / DAOM BR144)</name>
    <name type="common">Pythium ultimum</name>
    <dbReference type="NCBI Taxonomy" id="431595"/>
    <lineage>
        <taxon>Eukaryota</taxon>
        <taxon>Sar</taxon>
        <taxon>Stramenopiles</taxon>
        <taxon>Oomycota</taxon>
        <taxon>Peronosporomycetes</taxon>
        <taxon>Pythiales</taxon>
        <taxon>Pythiaceae</taxon>
        <taxon>Globisporangium</taxon>
    </lineage>
</organism>
<dbReference type="InParanoid" id="K3X443"/>
<dbReference type="CDD" id="cd00078">
    <property type="entry name" value="HECTc"/>
    <property type="match status" value="1"/>
</dbReference>
<protein>
    <recommendedName>
        <fullName evidence="3">HECT-type E3 ubiquitin transferase</fullName>
        <ecNumber evidence="3">2.3.2.26</ecNumber>
    </recommendedName>
</protein>
<dbReference type="SUPFAM" id="SSF56204">
    <property type="entry name" value="Hect, E3 ligase catalytic domain"/>
    <property type="match status" value="1"/>
</dbReference>
<dbReference type="FunFam" id="3.30.2160.10:FF:000001">
    <property type="entry name" value="E3 ubiquitin-protein ligase NEDD4-like"/>
    <property type="match status" value="1"/>
</dbReference>
<dbReference type="FunFam" id="3.90.1750.10:FF:000031">
    <property type="entry name" value="E3 ubiquitin-protein ligase TOM1"/>
    <property type="match status" value="1"/>
</dbReference>
<dbReference type="VEuPathDB" id="FungiDB:PYU1_G011966"/>
<dbReference type="eggNOG" id="KOG0940">
    <property type="taxonomic scope" value="Eukaryota"/>
</dbReference>
<reference evidence="9" key="2">
    <citation type="submission" date="2010-04" db="EMBL/GenBank/DDBJ databases">
        <authorList>
            <person name="Buell R."/>
            <person name="Hamilton J."/>
            <person name="Hostetler J."/>
        </authorList>
    </citation>
    <scope>NUCLEOTIDE SEQUENCE [LARGE SCALE GENOMIC DNA]</scope>
    <source>
        <strain evidence="9">DAOM:BR144</strain>
    </source>
</reference>
<evidence type="ECO:0000256" key="4">
    <source>
        <dbReference type="ARBA" id="ARBA00022679"/>
    </source>
</evidence>
<evidence type="ECO:0000256" key="2">
    <source>
        <dbReference type="ARBA" id="ARBA00004906"/>
    </source>
</evidence>
<dbReference type="EMBL" id="GL376621">
    <property type="status" value="NOT_ANNOTATED_CDS"/>
    <property type="molecule type" value="Genomic_DNA"/>
</dbReference>
<dbReference type="PANTHER" id="PTHR11254:SF440">
    <property type="entry name" value="E3 UBIQUITIN-PROTEIN LIGASE NEDD-4"/>
    <property type="match status" value="1"/>
</dbReference>
<dbReference type="GO" id="GO:0061630">
    <property type="term" value="F:ubiquitin protein ligase activity"/>
    <property type="evidence" value="ECO:0007669"/>
    <property type="project" value="UniProtKB-EC"/>
</dbReference>
<dbReference type="InterPro" id="IPR050409">
    <property type="entry name" value="E3_ubiq-protein_ligase"/>
</dbReference>
<dbReference type="Gene3D" id="3.30.2410.10">
    <property type="entry name" value="Hect, E3 ligase catalytic domain"/>
    <property type="match status" value="1"/>
</dbReference>
<evidence type="ECO:0000256" key="6">
    <source>
        <dbReference type="PROSITE-ProRule" id="PRU00104"/>
    </source>
</evidence>
<evidence type="ECO:0000256" key="1">
    <source>
        <dbReference type="ARBA" id="ARBA00000885"/>
    </source>
</evidence>
<feature type="active site" description="Glycyl thioester intermediate" evidence="6">
    <location>
        <position position="482"/>
    </location>
</feature>
<dbReference type="Pfam" id="PF00632">
    <property type="entry name" value="HECT"/>
    <property type="match status" value="1"/>
</dbReference>
<dbReference type="EnsemblProtists" id="PYU1_T011992">
    <property type="protein sequence ID" value="PYU1_T011992"/>
    <property type="gene ID" value="PYU1_G011966"/>
</dbReference>
<dbReference type="SMART" id="SM00119">
    <property type="entry name" value="HECTc"/>
    <property type="match status" value="1"/>
</dbReference>
<dbReference type="PROSITE" id="PS50237">
    <property type="entry name" value="HECT"/>
    <property type="match status" value="1"/>
</dbReference>
<dbReference type="FunFam" id="3.30.2410.10:FF:000009">
    <property type="entry name" value="Probable E3 ubiquitin-protein ligase HECTD2"/>
    <property type="match status" value="1"/>
</dbReference>
<name>K3X443_GLOUD</name>
<accession>K3X443</accession>
<feature type="domain" description="HECT" evidence="7">
    <location>
        <begin position="174"/>
        <end position="515"/>
    </location>
</feature>
<evidence type="ECO:0000259" key="7">
    <source>
        <dbReference type="PROSITE" id="PS50237"/>
    </source>
</evidence>